<feature type="binding site" evidence="4">
    <location>
        <position position="305"/>
    </location>
    <ligand>
        <name>S-adenosyl-L-methionine</name>
        <dbReference type="ChEBI" id="CHEBI:59789"/>
    </ligand>
</feature>
<keyword evidence="3 4" id="KW-0949">S-adenosyl-L-methionine</keyword>
<evidence type="ECO:0000313" key="7">
    <source>
        <dbReference type="Proteomes" id="UP000006001"/>
    </source>
</evidence>
<evidence type="ECO:0000256" key="5">
    <source>
        <dbReference type="PROSITE-ProRule" id="PRU10015"/>
    </source>
</evidence>
<dbReference type="STRING" id="649764.HMPREF0762_01859"/>
<feature type="active site" description="Nucleophile" evidence="4">
    <location>
        <position position="332"/>
    </location>
</feature>
<evidence type="ECO:0000256" key="4">
    <source>
        <dbReference type="PROSITE-ProRule" id="PRU01024"/>
    </source>
</evidence>
<keyword evidence="2 4" id="KW-0808">Transferase</keyword>
<dbReference type="Proteomes" id="UP000006001">
    <property type="component" value="Unassembled WGS sequence"/>
</dbReference>
<dbReference type="FunFam" id="3.40.50.150:FF:000009">
    <property type="entry name" value="23S rRNA (Uracil(1939)-C(5))-methyltransferase RlmD"/>
    <property type="match status" value="1"/>
</dbReference>
<dbReference type="PANTHER" id="PTHR11061">
    <property type="entry name" value="RNA M5U METHYLTRANSFERASE"/>
    <property type="match status" value="1"/>
</dbReference>
<keyword evidence="7" id="KW-1185">Reference proteome</keyword>
<dbReference type="PROSITE" id="PS01230">
    <property type="entry name" value="TRMA_1"/>
    <property type="match status" value="1"/>
</dbReference>
<dbReference type="SUPFAM" id="SSF53335">
    <property type="entry name" value="S-adenosyl-L-methionine-dependent methyltransferases"/>
    <property type="match status" value="1"/>
</dbReference>
<dbReference type="InterPro" id="IPR029063">
    <property type="entry name" value="SAM-dependent_MTases_sf"/>
</dbReference>
<evidence type="ECO:0000256" key="3">
    <source>
        <dbReference type="ARBA" id="ARBA00022691"/>
    </source>
</evidence>
<comment type="similarity">
    <text evidence="4">Belongs to the class I-like SAM-binding methyltransferase superfamily. RNA M5U methyltransferase family.</text>
</comment>
<dbReference type="EMBL" id="ACUX02000019">
    <property type="protein sequence ID" value="EEZ60382.1"/>
    <property type="molecule type" value="Genomic_DNA"/>
</dbReference>
<name>D0WJ34_SLAES</name>
<keyword evidence="1 4" id="KW-0489">Methyltransferase</keyword>
<dbReference type="Gene3D" id="2.40.50.1070">
    <property type="match status" value="1"/>
</dbReference>
<dbReference type="Gene3D" id="3.40.50.150">
    <property type="entry name" value="Vaccinia Virus protein VP39"/>
    <property type="match status" value="1"/>
</dbReference>
<dbReference type="PANTHER" id="PTHR11061:SF30">
    <property type="entry name" value="TRNA (URACIL(54)-C(5))-METHYLTRANSFERASE"/>
    <property type="match status" value="1"/>
</dbReference>
<dbReference type="NCBIfam" id="TIGR00479">
    <property type="entry name" value="rumA"/>
    <property type="match status" value="1"/>
</dbReference>
<gene>
    <name evidence="6" type="primary">rumA</name>
    <name evidence="6" type="ORF">HMPREF0762_01859</name>
</gene>
<dbReference type="InterPro" id="IPR030391">
    <property type="entry name" value="MeTrfase_TrmA_CS"/>
</dbReference>
<protein>
    <submittedName>
        <fullName evidence="6">23S rRNA (Uracil-5-)-methyltransferase RumA</fullName>
        <ecNumber evidence="6">2.1.1.-</ecNumber>
    </submittedName>
</protein>
<evidence type="ECO:0000313" key="6">
    <source>
        <dbReference type="EMBL" id="EEZ60382.1"/>
    </source>
</evidence>
<dbReference type="AlphaFoldDB" id="D0WJ34"/>
<comment type="caution">
    <text evidence="6">The sequence shown here is derived from an EMBL/GenBank/DDBJ whole genome shotgun (WGS) entry which is preliminary data.</text>
</comment>
<dbReference type="InterPro" id="IPR030390">
    <property type="entry name" value="MeTrfase_TrmA_AS"/>
</dbReference>
<reference evidence="6" key="1">
    <citation type="submission" date="2009-10" db="EMBL/GenBank/DDBJ databases">
        <authorList>
            <person name="Weinstock G."/>
            <person name="Sodergren E."/>
            <person name="Clifton S."/>
            <person name="Fulton L."/>
            <person name="Fulton B."/>
            <person name="Courtney L."/>
            <person name="Fronick C."/>
            <person name="Harrison M."/>
            <person name="Strong C."/>
            <person name="Farmer C."/>
            <person name="Delahaunty K."/>
            <person name="Markovic C."/>
            <person name="Hall O."/>
            <person name="Minx P."/>
            <person name="Tomlinson C."/>
            <person name="Mitreva M."/>
            <person name="Nelson J."/>
            <person name="Hou S."/>
            <person name="Wollam A."/>
            <person name="Pepin K.H."/>
            <person name="Johnson M."/>
            <person name="Bhonagiri V."/>
            <person name="Nash W.E."/>
            <person name="Warren W."/>
            <person name="Chinwalla A."/>
            <person name="Mardis E.R."/>
            <person name="Wilson R.K."/>
        </authorList>
    </citation>
    <scope>NUCLEOTIDE SEQUENCE [LARGE SCALE GENOMIC DNA]</scope>
    <source>
        <strain evidence="6">ATCC 700122</strain>
    </source>
</reference>
<evidence type="ECO:0000256" key="2">
    <source>
        <dbReference type="ARBA" id="ARBA00022679"/>
    </source>
</evidence>
<feature type="binding site" evidence="4">
    <location>
        <position position="201"/>
    </location>
    <ligand>
        <name>S-adenosyl-L-methionine</name>
        <dbReference type="ChEBI" id="CHEBI:59789"/>
    </ligand>
</feature>
<feature type="active site" evidence="5">
    <location>
        <position position="332"/>
    </location>
</feature>
<accession>D0WJ34</accession>
<sequence>MPYARQLARKREAVARLFAEFDGLEVAPVLGMDMPLHYRNKVVSPFVGVYDRKARRRRILCGMYERGTHRVIDSSECLIENQVAKAIIQSVRQLMPKLRIEPYDEDADTGFLRHAQVRVGHASGEVMVTLVTRDEAFPAGKRLARELVRRHPQITTVVQNVNTRRTNVIMGDKERTIYGPGFILDELCGLSFRISSRSFYQVNSEQTEVLYRTAVEMAGLTGEETILDAYCGTGTIGLVAAKGIDGKPGAKHLIGVEERMDAVADARTNARHNGIGSAEFFSDDAGAFMRRLAAEGGSVDAVFMDPPRAGATPDFLKAACLLAPRRIVYVSCNPATQLRDARYLCDHGYRLDTLQPVDMFPHTEHVETIARFVLEG</sequence>
<dbReference type="FunFam" id="2.40.50.1070:FF:000003">
    <property type="entry name" value="23S rRNA (Uracil-5-)-methyltransferase RumA"/>
    <property type="match status" value="1"/>
</dbReference>
<dbReference type="PROSITE" id="PS01231">
    <property type="entry name" value="TRMA_2"/>
    <property type="match status" value="1"/>
</dbReference>
<dbReference type="GO" id="GO:0070041">
    <property type="term" value="F:rRNA (uridine-C5-)-methyltransferase activity"/>
    <property type="evidence" value="ECO:0007669"/>
    <property type="project" value="TreeGrafter"/>
</dbReference>
<dbReference type="HOGENOM" id="CLU_014689_7_2_11"/>
<dbReference type="EC" id="2.1.1.-" evidence="6"/>
<evidence type="ECO:0000256" key="1">
    <source>
        <dbReference type="ARBA" id="ARBA00022603"/>
    </source>
</evidence>
<dbReference type="Pfam" id="PF05958">
    <property type="entry name" value="tRNA_U5-meth_tr"/>
    <property type="match status" value="1"/>
</dbReference>
<proteinExistence type="inferred from homology"/>
<dbReference type="eggNOG" id="COG2265">
    <property type="taxonomic scope" value="Bacteria"/>
</dbReference>
<dbReference type="InterPro" id="IPR010280">
    <property type="entry name" value="U5_MeTrfase_fam"/>
</dbReference>
<organism evidence="6 7">
    <name type="scientific">Slackia exigua (strain ATCC 700122 / DSM 15923 / CIP 105133 / JCM 11022 / KCTC 5966 / S-7)</name>
    <dbReference type="NCBI Taxonomy" id="649764"/>
    <lineage>
        <taxon>Bacteria</taxon>
        <taxon>Bacillati</taxon>
        <taxon>Actinomycetota</taxon>
        <taxon>Coriobacteriia</taxon>
        <taxon>Eggerthellales</taxon>
        <taxon>Eggerthellaceae</taxon>
        <taxon>Slackia</taxon>
    </lineage>
</organism>
<dbReference type="CDD" id="cd02440">
    <property type="entry name" value="AdoMet_MTases"/>
    <property type="match status" value="1"/>
</dbReference>
<dbReference type="PROSITE" id="PS51687">
    <property type="entry name" value="SAM_MT_RNA_M5U"/>
    <property type="match status" value="1"/>
</dbReference>
<dbReference type="GO" id="GO:0070475">
    <property type="term" value="P:rRNA base methylation"/>
    <property type="evidence" value="ECO:0007669"/>
    <property type="project" value="TreeGrafter"/>
</dbReference>
<feature type="binding site" evidence="4">
    <location>
        <position position="230"/>
    </location>
    <ligand>
        <name>S-adenosyl-L-methionine</name>
        <dbReference type="ChEBI" id="CHEBI:59789"/>
    </ligand>
</feature>
<feature type="binding site" evidence="4">
    <location>
        <position position="257"/>
    </location>
    <ligand>
        <name>S-adenosyl-L-methionine</name>
        <dbReference type="ChEBI" id="CHEBI:59789"/>
    </ligand>
</feature>